<name>A0A5J4U5C2_9EUKA</name>
<dbReference type="EMBL" id="SNRW01019816">
    <property type="protein sequence ID" value="KAA6366026.1"/>
    <property type="molecule type" value="Genomic_DNA"/>
</dbReference>
<proteinExistence type="predicted"/>
<sequence>MEKQSGQYSSQVDQRSIDALIRFAEKIEENAKDIPRLINALDFTGVCIYQKNNYEQISQSPIIFKMIDYVIHKVEDDQLKNKALNGNSEELKKELSNDKYIKKGKIDPKSVPLPLPQMMRTMPQKASGAQ</sequence>
<dbReference type="AlphaFoldDB" id="A0A5J4U5C2"/>
<dbReference type="Proteomes" id="UP000324800">
    <property type="component" value="Unassembled WGS sequence"/>
</dbReference>
<feature type="region of interest" description="Disordered" evidence="1">
    <location>
        <begin position="105"/>
        <end position="130"/>
    </location>
</feature>
<protein>
    <submittedName>
        <fullName evidence="2">Uncharacterized protein</fullName>
    </submittedName>
</protein>
<evidence type="ECO:0000313" key="3">
    <source>
        <dbReference type="Proteomes" id="UP000324800"/>
    </source>
</evidence>
<evidence type="ECO:0000256" key="1">
    <source>
        <dbReference type="SAM" id="MobiDB-lite"/>
    </source>
</evidence>
<comment type="caution">
    <text evidence="2">The sequence shown here is derived from an EMBL/GenBank/DDBJ whole genome shotgun (WGS) entry which is preliminary data.</text>
</comment>
<gene>
    <name evidence="2" type="ORF">EZS28_038447</name>
</gene>
<reference evidence="2 3" key="1">
    <citation type="submission" date="2019-03" db="EMBL/GenBank/DDBJ databases">
        <title>Single cell metagenomics reveals metabolic interactions within the superorganism composed of flagellate Streblomastix strix and complex community of Bacteroidetes bacteria on its surface.</title>
        <authorList>
            <person name="Treitli S.C."/>
            <person name="Kolisko M."/>
            <person name="Husnik F."/>
            <person name="Keeling P."/>
            <person name="Hampl V."/>
        </authorList>
    </citation>
    <scope>NUCLEOTIDE SEQUENCE [LARGE SCALE GENOMIC DNA]</scope>
    <source>
        <strain evidence="2">ST1C</strain>
    </source>
</reference>
<organism evidence="2 3">
    <name type="scientific">Streblomastix strix</name>
    <dbReference type="NCBI Taxonomy" id="222440"/>
    <lineage>
        <taxon>Eukaryota</taxon>
        <taxon>Metamonada</taxon>
        <taxon>Preaxostyla</taxon>
        <taxon>Oxymonadida</taxon>
        <taxon>Streblomastigidae</taxon>
        <taxon>Streblomastix</taxon>
    </lineage>
</organism>
<evidence type="ECO:0000313" key="2">
    <source>
        <dbReference type="EMBL" id="KAA6366026.1"/>
    </source>
</evidence>
<accession>A0A5J4U5C2</accession>